<dbReference type="Gene3D" id="1.10.1040.50">
    <property type="match status" value="1"/>
</dbReference>
<comment type="subcellular location">
    <subcellularLocation>
        <location evidence="1">Peroxisome</location>
    </subcellularLocation>
</comment>
<evidence type="ECO:0000256" key="6">
    <source>
        <dbReference type="ARBA" id="ARBA00023002"/>
    </source>
</evidence>
<dbReference type="GO" id="GO:0003857">
    <property type="term" value="F:(3S)-3-hydroxyacyl-CoA dehydrogenase (NAD+) activity"/>
    <property type="evidence" value="ECO:0007669"/>
    <property type="project" value="UniProtKB-EC"/>
</dbReference>
<dbReference type="SUPFAM" id="SSF48179">
    <property type="entry name" value="6-phosphogluconate dehydrogenase C-terminal domain-like"/>
    <property type="match status" value="2"/>
</dbReference>
<dbReference type="PANTHER" id="PTHR23309">
    <property type="entry name" value="3-HYDROXYACYL-COA DEHYROGENASE"/>
    <property type="match status" value="1"/>
</dbReference>
<dbReference type="AlphaFoldDB" id="A0A640VVQ7"/>
<dbReference type="Gene3D" id="3.90.226.10">
    <property type="entry name" value="2-enoyl-CoA Hydratase, Chain A, domain 1"/>
    <property type="match status" value="1"/>
</dbReference>
<evidence type="ECO:0000256" key="13">
    <source>
        <dbReference type="ARBA" id="ARBA00049556"/>
    </source>
</evidence>
<organism evidence="16 17">
    <name type="scientific">Roseobacter cerasinus</name>
    <dbReference type="NCBI Taxonomy" id="2602289"/>
    <lineage>
        <taxon>Bacteria</taxon>
        <taxon>Pseudomonadati</taxon>
        <taxon>Pseudomonadota</taxon>
        <taxon>Alphaproteobacteria</taxon>
        <taxon>Rhodobacterales</taxon>
        <taxon>Roseobacteraceae</taxon>
        <taxon>Roseobacter</taxon>
    </lineage>
</organism>
<dbReference type="GO" id="GO:0006635">
    <property type="term" value="P:fatty acid beta-oxidation"/>
    <property type="evidence" value="ECO:0007669"/>
    <property type="project" value="UniProtKB-UniPathway"/>
</dbReference>
<sequence length="670" mass="72184">MSVVTVEIENQVAVVTIDNPPVNATSTAVRQGLLDAVADVQGSRLAILKCTGRTFVAGGDMSEFDRPTEEPHLPDVIQAIEDSETPFLAVLHGTVLGGGLELAMACAFRIAAPGTRFGLPEVNMGLIPGAGGTQRAPRLFGWDAAVDMACSAKMLDAETALSLGAIDAISDNALSLALTWDQSRPLPVSQRAAPAVEAEWLQEKRNKLVTRARGQKAPVLNFDALRWALKPFAESQPRERELHLDLRQSDESKALRHAFFAERQVAKPKAIEGGTATDIAHVAVVGGGLMGAGIATNLLFSGCSVCLIEQSQEAALAGQERVRSLLDGAHRRGKISTEKLATACSKLTSTATYSDAANVELVIEAVFEDLSVKQQVFEELAAVVDDTALLATNTSYLDPRDIFEGIANPDRLIGLHFFSPAHIMKLLEVVRLPNTSVDTLATAFALAKRLKKVAVLSDICDGFIGNRMLAAYRREAEYLLADGATPAQIDTAMRAFGMAMGPFEAQDMSGLQIAEANRRRQDSTRGVNERYITISDRLCAKGRYGQRSGKGWYDYPDGPKSKTESQAVLDIIAAYARDQGISRRAFSTQDIQTQLLAVLANEGAKIVEDGIAENDAAVDMVKIHGYGFPRWTGGPMHHAARTGTQKIADTLRGVSDRSPGSWKIAKRYQT</sequence>
<evidence type="ECO:0000313" key="16">
    <source>
        <dbReference type="EMBL" id="GFE52109.1"/>
    </source>
</evidence>
<dbReference type="SUPFAM" id="SSF51735">
    <property type="entry name" value="NAD(P)-binding Rossmann-fold domains"/>
    <property type="match status" value="1"/>
</dbReference>
<dbReference type="InterPro" id="IPR006108">
    <property type="entry name" value="3HC_DH_C"/>
</dbReference>
<evidence type="ECO:0000256" key="8">
    <source>
        <dbReference type="ARBA" id="ARBA00023098"/>
    </source>
</evidence>
<evidence type="ECO:0000256" key="1">
    <source>
        <dbReference type="ARBA" id="ARBA00004275"/>
    </source>
</evidence>
<comment type="subunit">
    <text evidence="3">Monomer.</text>
</comment>
<dbReference type="PANTHER" id="PTHR23309:SF49">
    <property type="entry name" value="PEROXISOMAL BIFUNCTIONAL ENZYME"/>
    <property type="match status" value="1"/>
</dbReference>
<feature type="domain" description="3-hydroxyacyl-CoA dehydrogenase NAD binding" evidence="15">
    <location>
        <begin position="281"/>
        <end position="456"/>
    </location>
</feature>
<keyword evidence="9" id="KW-0576">Peroxisome</keyword>
<gene>
    <name evidence="16" type="ORF">So717_38620</name>
</gene>
<keyword evidence="8" id="KW-0443">Lipid metabolism</keyword>
<comment type="caution">
    <text evidence="16">The sequence shown here is derived from an EMBL/GenBank/DDBJ whole genome shotgun (WGS) entry which is preliminary data.</text>
</comment>
<evidence type="ECO:0000259" key="14">
    <source>
        <dbReference type="Pfam" id="PF00725"/>
    </source>
</evidence>
<dbReference type="InterPro" id="IPR001753">
    <property type="entry name" value="Enoyl-CoA_hydra/iso"/>
</dbReference>
<keyword evidence="10" id="KW-0413">Isomerase</keyword>
<evidence type="ECO:0000256" key="5">
    <source>
        <dbReference type="ARBA" id="ARBA00022963"/>
    </source>
</evidence>
<evidence type="ECO:0000256" key="2">
    <source>
        <dbReference type="ARBA" id="ARBA00005005"/>
    </source>
</evidence>
<dbReference type="OrthoDB" id="9771883at2"/>
<dbReference type="InterPro" id="IPR006176">
    <property type="entry name" value="3-OHacyl-CoA_DH_NAD-bd"/>
</dbReference>
<comment type="catalytic activity">
    <reaction evidence="13">
        <text>a (3S)-3-hydroxyacyl-CoA + NAD(+) = a 3-oxoacyl-CoA + NADH + H(+)</text>
        <dbReference type="Rhea" id="RHEA:22432"/>
        <dbReference type="ChEBI" id="CHEBI:15378"/>
        <dbReference type="ChEBI" id="CHEBI:57318"/>
        <dbReference type="ChEBI" id="CHEBI:57540"/>
        <dbReference type="ChEBI" id="CHEBI:57945"/>
        <dbReference type="ChEBI" id="CHEBI:90726"/>
        <dbReference type="EC" id="1.1.1.35"/>
    </reaction>
</comment>
<dbReference type="CDD" id="cd06558">
    <property type="entry name" value="crotonase-like"/>
    <property type="match status" value="1"/>
</dbReference>
<dbReference type="GO" id="GO:0004300">
    <property type="term" value="F:enoyl-CoA hydratase activity"/>
    <property type="evidence" value="ECO:0007669"/>
    <property type="project" value="UniProtKB-ARBA"/>
</dbReference>
<evidence type="ECO:0000256" key="10">
    <source>
        <dbReference type="ARBA" id="ARBA00023235"/>
    </source>
</evidence>
<dbReference type="FunFam" id="1.10.1040.50:FF:000006">
    <property type="entry name" value="Peroxisomal bifunctional enzyme"/>
    <property type="match status" value="1"/>
</dbReference>
<evidence type="ECO:0000313" key="17">
    <source>
        <dbReference type="Proteomes" id="UP000436522"/>
    </source>
</evidence>
<proteinExistence type="predicted"/>
<dbReference type="Pfam" id="PF00725">
    <property type="entry name" value="3HCDH"/>
    <property type="match status" value="1"/>
</dbReference>
<reference evidence="16 17" key="1">
    <citation type="submission" date="2019-12" db="EMBL/GenBank/DDBJ databases">
        <title>Roseobacter cerasinus sp. nov., isolated from seawater around aquaculture.</title>
        <authorList>
            <person name="Muramatsu S."/>
            <person name="Takabe Y."/>
            <person name="Mori K."/>
            <person name="Takaichi S."/>
            <person name="Hanada S."/>
        </authorList>
    </citation>
    <scope>NUCLEOTIDE SEQUENCE [LARGE SCALE GENOMIC DNA]</scope>
    <source>
        <strain evidence="16 17">AI77</strain>
    </source>
</reference>
<dbReference type="InterPro" id="IPR029045">
    <property type="entry name" value="ClpP/crotonase-like_dom_sf"/>
</dbReference>
<dbReference type="GO" id="GO:0016853">
    <property type="term" value="F:isomerase activity"/>
    <property type="evidence" value="ECO:0007669"/>
    <property type="project" value="UniProtKB-KW"/>
</dbReference>
<keyword evidence="11" id="KW-0456">Lyase</keyword>
<evidence type="ECO:0000256" key="9">
    <source>
        <dbReference type="ARBA" id="ARBA00023140"/>
    </source>
</evidence>
<feature type="domain" description="3-hydroxyacyl-CoA dehydrogenase C-terminal" evidence="14">
    <location>
        <begin position="462"/>
        <end position="555"/>
    </location>
</feature>
<accession>A0A640VVQ7</accession>
<keyword evidence="6" id="KW-0560">Oxidoreductase</keyword>
<keyword evidence="7" id="KW-0520">NAD</keyword>
<dbReference type="InterPro" id="IPR036291">
    <property type="entry name" value="NAD(P)-bd_dom_sf"/>
</dbReference>
<dbReference type="EMBL" id="BLIV01000009">
    <property type="protein sequence ID" value="GFE52109.1"/>
    <property type="molecule type" value="Genomic_DNA"/>
</dbReference>
<dbReference type="GO" id="GO:0070403">
    <property type="term" value="F:NAD+ binding"/>
    <property type="evidence" value="ECO:0007669"/>
    <property type="project" value="InterPro"/>
</dbReference>
<evidence type="ECO:0000256" key="3">
    <source>
        <dbReference type="ARBA" id="ARBA00011245"/>
    </source>
</evidence>
<dbReference type="UniPathway" id="UPA00659"/>
<dbReference type="SUPFAM" id="SSF52096">
    <property type="entry name" value="ClpP/crotonase"/>
    <property type="match status" value="1"/>
</dbReference>
<evidence type="ECO:0000256" key="12">
    <source>
        <dbReference type="ARBA" id="ARBA00023268"/>
    </source>
</evidence>
<keyword evidence="12" id="KW-0511">Multifunctional enzyme</keyword>
<name>A0A640VVQ7_9RHOB</name>
<evidence type="ECO:0000256" key="7">
    <source>
        <dbReference type="ARBA" id="ARBA00023027"/>
    </source>
</evidence>
<keyword evidence="17" id="KW-1185">Reference proteome</keyword>
<keyword evidence="5" id="KW-0442">Lipid degradation</keyword>
<evidence type="ECO:0000256" key="11">
    <source>
        <dbReference type="ARBA" id="ARBA00023239"/>
    </source>
</evidence>
<keyword evidence="4" id="KW-0276">Fatty acid metabolism</keyword>
<dbReference type="InterPro" id="IPR008927">
    <property type="entry name" value="6-PGluconate_DH-like_C_sf"/>
</dbReference>
<dbReference type="Proteomes" id="UP000436522">
    <property type="component" value="Unassembled WGS sequence"/>
</dbReference>
<comment type="pathway">
    <text evidence="2">Lipid metabolism; fatty acid beta-oxidation.</text>
</comment>
<dbReference type="Pfam" id="PF02737">
    <property type="entry name" value="3HCDH_N"/>
    <property type="match status" value="1"/>
</dbReference>
<evidence type="ECO:0000256" key="4">
    <source>
        <dbReference type="ARBA" id="ARBA00022832"/>
    </source>
</evidence>
<protein>
    <submittedName>
        <fullName evidence="16">3-hydroxyacyl-CoA dehydrogenase</fullName>
    </submittedName>
</protein>
<evidence type="ECO:0000259" key="15">
    <source>
        <dbReference type="Pfam" id="PF02737"/>
    </source>
</evidence>
<dbReference type="FunFam" id="3.40.50.720:FF:000009">
    <property type="entry name" value="Fatty oxidation complex, alpha subunit"/>
    <property type="match status" value="1"/>
</dbReference>
<dbReference type="Pfam" id="PF00378">
    <property type="entry name" value="ECH_1"/>
    <property type="match status" value="1"/>
</dbReference>
<dbReference type="Gene3D" id="3.40.50.720">
    <property type="entry name" value="NAD(P)-binding Rossmann-like Domain"/>
    <property type="match status" value="1"/>
</dbReference>